<sequence length="434" mass="48411">MKNRLTLPVLFIAGLLMATGCNSGEKTKPTSASQEPEKAKAPVELTMVPYYLSLSDEDFDEFIVKPVRAKYPHITMKLDRTEPEKLAAANIVPDLFYTANSRYSTFVDMDIPYDMKEEIKASKLDMNKFAKPNIDWVKELGSKGEVYGLPFDINQYALFYNKDLFDKRGVPYPKDGLTWDELLELSKKLTYQDGSVQYRGLVVNTPEQLARIRSIAFVDPQTNKALIDNPANKAVLELIQGFYQVPGMIVNNEFPMKTADFVKDGTVAMTLNWITDLATSIGKNNPNMNFDLVGAPAFKDLPNTTIDGGPKMIGISKTSKHKDDAFKVLQLLVSPEVQSVINRKGRLTALADENIRKDFASDLPILKGKNVQAALKVKQAKMAPSNPYTAIVVSKFNGVAKDLALRTKDINTILREVQEASDKAIQDELNKKSK</sequence>
<evidence type="ECO:0000313" key="6">
    <source>
        <dbReference type="Proteomes" id="UP001589619"/>
    </source>
</evidence>
<keyword evidence="3 4" id="KW-0732">Signal</keyword>
<accession>A0ABV5VYF2</accession>
<dbReference type="RefSeq" id="WP_344901839.1">
    <property type="nucleotide sequence ID" value="NZ_BAAAYO010000001.1"/>
</dbReference>
<reference evidence="5 6" key="1">
    <citation type="submission" date="2024-09" db="EMBL/GenBank/DDBJ databases">
        <authorList>
            <person name="Sun Q."/>
            <person name="Mori K."/>
        </authorList>
    </citation>
    <scope>NUCLEOTIDE SEQUENCE [LARGE SCALE GENOMIC DNA]</scope>
    <source>
        <strain evidence="5 6">JCM 12520</strain>
    </source>
</reference>
<comment type="caution">
    <text evidence="5">The sequence shown here is derived from an EMBL/GenBank/DDBJ whole genome shotgun (WGS) entry which is preliminary data.</text>
</comment>
<dbReference type="PROSITE" id="PS01037">
    <property type="entry name" value="SBP_BACTERIAL_1"/>
    <property type="match status" value="1"/>
</dbReference>
<gene>
    <name evidence="5" type="ORF">ACFFNY_17090</name>
</gene>
<name>A0ABV5VYF2_9BACL</name>
<organism evidence="5 6">
    <name type="scientific">Paenibacillus hodogayensis</name>
    <dbReference type="NCBI Taxonomy" id="279208"/>
    <lineage>
        <taxon>Bacteria</taxon>
        <taxon>Bacillati</taxon>
        <taxon>Bacillota</taxon>
        <taxon>Bacilli</taxon>
        <taxon>Bacillales</taxon>
        <taxon>Paenibacillaceae</taxon>
        <taxon>Paenibacillus</taxon>
    </lineage>
</organism>
<comment type="similarity">
    <text evidence="1">Belongs to the bacterial solute-binding protein 1 family.</text>
</comment>
<protein>
    <submittedName>
        <fullName evidence="5">ABC transporter substrate-binding protein</fullName>
    </submittedName>
</protein>
<feature type="signal peptide" evidence="4">
    <location>
        <begin position="1"/>
        <end position="18"/>
    </location>
</feature>
<evidence type="ECO:0000256" key="3">
    <source>
        <dbReference type="ARBA" id="ARBA00022729"/>
    </source>
</evidence>
<dbReference type="SUPFAM" id="SSF53850">
    <property type="entry name" value="Periplasmic binding protein-like II"/>
    <property type="match status" value="1"/>
</dbReference>
<dbReference type="EMBL" id="JBHMAG010000012">
    <property type="protein sequence ID" value="MFB9753283.1"/>
    <property type="molecule type" value="Genomic_DNA"/>
</dbReference>
<dbReference type="Proteomes" id="UP001589619">
    <property type="component" value="Unassembled WGS sequence"/>
</dbReference>
<evidence type="ECO:0000256" key="4">
    <source>
        <dbReference type="SAM" id="SignalP"/>
    </source>
</evidence>
<proteinExistence type="inferred from homology"/>
<dbReference type="PANTHER" id="PTHR43649:SF12">
    <property type="entry name" value="DIACETYLCHITOBIOSE BINDING PROTEIN DASA"/>
    <property type="match status" value="1"/>
</dbReference>
<keyword evidence="2" id="KW-0813">Transport</keyword>
<dbReference type="InterPro" id="IPR006059">
    <property type="entry name" value="SBP"/>
</dbReference>
<evidence type="ECO:0000256" key="1">
    <source>
        <dbReference type="ARBA" id="ARBA00008520"/>
    </source>
</evidence>
<keyword evidence="6" id="KW-1185">Reference proteome</keyword>
<evidence type="ECO:0000313" key="5">
    <source>
        <dbReference type="EMBL" id="MFB9753283.1"/>
    </source>
</evidence>
<dbReference type="InterPro" id="IPR006061">
    <property type="entry name" value="SBP_1_CS"/>
</dbReference>
<dbReference type="PANTHER" id="PTHR43649">
    <property type="entry name" value="ARABINOSE-BINDING PROTEIN-RELATED"/>
    <property type="match status" value="1"/>
</dbReference>
<dbReference type="Gene3D" id="3.40.190.10">
    <property type="entry name" value="Periplasmic binding protein-like II"/>
    <property type="match status" value="1"/>
</dbReference>
<feature type="chain" id="PRO_5046948460" evidence="4">
    <location>
        <begin position="19"/>
        <end position="434"/>
    </location>
</feature>
<dbReference type="PROSITE" id="PS51257">
    <property type="entry name" value="PROKAR_LIPOPROTEIN"/>
    <property type="match status" value="1"/>
</dbReference>
<dbReference type="InterPro" id="IPR050490">
    <property type="entry name" value="Bact_solute-bd_prot1"/>
</dbReference>
<dbReference type="Pfam" id="PF01547">
    <property type="entry name" value="SBP_bac_1"/>
    <property type="match status" value="1"/>
</dbReference>
<evidence type="ECO:0000256" key="2">
    <source>
        <dbReference type="ARBA" id="ARBA00022448"/>
    </source>
</evidence>